<gene>
    <name evidence="1" type="ORF">TMI583_LOCUS44754</name>
</gene>
<dbReference type="AlphaFoldDB" id="A0A8S2W573"/>
<dbReference type="EMBL" id="CAJOBA010078053">
    <property type="protein sequence ID" value="CAF4427855.1"/>
    <property type="molecule type" value="Genomic_DNA"/>
</dbReference>
<organism evidence="1 2">
    <name type="scientific">Didymodactylos carnosus</name>
    <dbReference type="NCBI Taxonomy" id="1234261"/>
    <lineage>
        <taxon>Eukaryota</taxon>
        <taxon>Metazoa</taxon>
        <taxon>Spiralia</taxon>
        <taxon>Gnathifera</taxon>
        <taxon>Rotifera</taxon>
        <taxon>Eurotatoria</taxon>
        <taxon>Bdelloidea</taxon>
        <taxon>Philodinida</taxon>
        <taxon>Philodinidae</taxon>
        <taxon>Didymodactylos</taxon>
    </lineage>
</organism>
<evidence type="ECO:0000313" key="2">
    <source>
        <dbReference type="Proteomes" id="UP000682733"/>
    </source>
</evidence>
<evidence type="ECO:0000313" key="1">
    <source>
        <dbReference type="EMBL" id="CAF4427855.1"/>
    </source>
</evidence>
<comment type="caution">
    <text evidence="1">The sequence shown here is derived from an EMBL/GenBank/DDBJ whole genome shotgun (WGS) entry which is preliminary data.</text>
</comment>
<protein>
    <submittedName>
        <fullName evidence="1">Uncharacterized protein</fullName>
    </submittedName>
</protein>
<accession>A0A8S2W573</accession>
<sequence length="84" mass="9521">LFWISDWLDPPHFQARINRDSCIFLGVPLDNNGRIPDNELIKLVTSTKQYIGMCLRPTTNINTLLGKRIDGGLALPQIRVYIGI</sequence>
<reference evidence="1" key="1">
    <citation type="submission" date="2021-02" db="EMBL/GenBank/DDBJ databases">
        <authorList>
            <person name="Nowell W R."/>
        </authorList>
    </citation>
    <scope>NUCLEOTIDE SEQUENCE</scope>
</reference>
<proteinExistence type="predicted"/>
<dbReference type="Proteomes" id="UP000682733">
    <property type="component" value="Unassembled WGS sequence"/>
</dbReference>
<name>A0A8S2W573_9BILA</name>
<feature type="non-terminal residue" evidence="1">
    <location>
        <position position="1"/>
    </location>
</feature>